<protein>
    <submittedName>
        <fullName evidence="3">Uncharacterized protein</fullName>
    </submittedName>
</protein>
<evidence type="ECO:0000313" key="4">
    <source>
        <dbReference type="Proteomes" id="UP001374893"/>
    </source>
</evidence>
<dbReference type="EMBL" id="AP024702">
    <property type="protein sequence ID" value="BCX49725.1"/>
    <property type="molecule type" value="Genomic_DNA"/>
</dbReference>
<gene>
    <name evidence="3" type="ORF">HAHE_36330</name>
</gene>
<accession>A0ABM7RHA8</accession>
<proteinExistence type="predicted"/>
<evidence type="ECO:0000256" key="1">
    <source>
        <dbReference type="SAM" id="MobiDB-lite"/>
    </source>
</evidence>
<dbReference type="RefSeq" id="WP_338686442.1">
    <property type="nucleotide sequence ID" value="NZ_AP024702.1"/>
</dbReference>
<evidence type="ECO:0000313" key="3">
    <source>
        <dbReference type="EMBL" id="BCX49725.1"/>
    </source>
</evidence>
<feature type="region of interest" description="Disordered" evidence="1">
    <location>
        <begin position="25"/>
        <end position="44"/>
    </location>
</feature>
<evidence type="ECO:0000256" key="2">
    <source>
        <dbReference type="SAM" id="SignalP"/>
    </source>
</evidence>
<feature type="signal peptide" evidence="2">
    <location>
        <begin position="1"/>
        <end position="16"/>
    </location>
</feature>
<keyword evidence="4" id="KW-1185">Reference proteome</keyword>
<sequence length="168" mass="18062">MKTLSLLALLPLCAAAAPMSDRVSSAELNNRRQSPSPLSQLEQNTGEEIKVVRPAEQSLINQSIILSDGLNWTLVPKGAVLHLPADHSARVGTKPIGNLLPWKDFLTLNHAWITSEEVSIRQAEGVQALDEKRTAHWSKQDKVIVAVHLGGPISVAAPTPSTATASTR</sequence>
<reference evidence="3 4" key="1">
    <citation type="submission" date="2021-06" db="EMBL/GenBank/DDBJ databases">
        <title>Complete genome of Haloferula helveola possessing various polysaccharide degrading enzymes.</title>
        <authorList>
            <person name="Takami H."/>
            <person name="Huang C."/>
            <person name="Hamasaki K."/>
        </authorList>
    </citation>
    <scope>NUCLEOTIDE SEQUENCE [LARGE SCALE GENOMIC DNA]</scope>
    <source>
        <strain evidence="3 4">CN-1</strain>
    </source>
</reference>
<keyword evidence="2" id="KW-0732">Signal</keyword>
<feature type="chain" id="PRO_5045589285" evidence="2">
    <location>
        <begin position="17"/>
        <end position="168"/>
    </location>
</feature>
<organism evidence="3 4">
    <name type="scientific">Haloferula helveola</name>
    <dbReference type="NCBI Taxonomy" id="490095"/>
    <lineage>
        <taxon>Bacteria</taxon>
        <taxon>Pseudomonadati</taxon>
        <taxon>Verrucomicrobiota</taxon>
        <taxon>Verrucomicrobiia</taxon>
        <taxon>Verrucomicrobiales</taxon>
        <taxon>Verrucomicrobiaceae</taxon>
        <taxon>Haloferula</taxon>
    </lineage>
</organism>
<name>A0ABM7RHA8_9BACT</name>
<dbReference type="Proteomes" id="UP001374893">
    <property type="component" value="Chromosome"/>
</dbReference>